<dbReference type="GO" id="GO:0003723">
    <property type="term" value="F:RNA binding"/>
    <property type="evidence" value="ECO:0007669"/>
    <property type="project" value="InterPro"/>
</dbReference>
<evidence type="ECO:0000313" key="4">
    <source>
        <dbReference type="Proteomes" id="UP000237082"/>
    </source>
</evidence>
<gene>
    <name evidence="3" type="ORF">C2I19_10150</name>
</gene>
<reference evidence="4" key="1">
    <citation type="submission" date="2018-02" db="EMBL/GenBank/DDBJ databases">
        <authorList>
            <person name="O'Hara-Hanley K."/>
            <person name="Soby S."/>
        </authorList>
    </citation>
    <scope>NUCLEOTIDE SEQUENCE [LARGE SCALE GENOMIC DNA]</scope>
    <source>
        <strain evidence="4">MWU14-2602</strain>
    </source>
</reference>
<dbReference type="AlphaFoldDB" id="A0A2S5DGR0"/>
<dbReference type="Pfam" id="PF00445">
    <property type="entry name" value="Ribonuclease_T2"/>
    <property type="match status" value="1"/>
</dbReference>
<sequence>MSCRRPRCAGRPQQRVLMKNVFSCLISALALVGIAHAGELKPARHADFPRYTYALTWQPGFCSTGGGCLPGQSHEVKIGLHGLWASEPQSLIDQNVPVRQWWAQGCSSFPHVTMVPALPDALQQQLRQFMPQLQDDLQLHEYVKHAQCFGFPAQQFFATALSMRQAAADSGFGHYLLEQAGQTRSREDLQDAFAKTFGTDQRRSLQLQCGKDAQGRNVLTQFWFTLQADKLAAFPAAESFVNTPDGEYEDSCAQPFLLPDW</sequence>
<evidence type="ECO:0000256" key="2">
    <source>
        <dbReference type="RuleBase" id="RU004328"/>
    </source>
</evidence>
<dbReference type="PANTHER" id="PTHR11240">
    <property type="entry name" value="RIBONUCLEASE T2"/>
    <property type="match status" value="1"/>
</dbReference>
<name>A0A2S5DGR0_9NEIS</name>
<dbReference type="GO" id="GO:0033897">
    <property type="term" value="F:ribonuclease T2 activity"/>
    <property type="evidence" value="ECO:0007669"/>
    <property type="project" value="InterPro"/>
</dbReference>
<accession>A0A2S5DGR0</accession>
<evidence type="ECO:0000256" key="1">
    <source>
        <dbReference type="ARBA" id="ARBA00007469"/>
    </source>
</evidence>
<protein>
    <submittedName>
        <fullName evidence="3">Ribonuclease I</fullName>
    </submittedName>
</protein>
<dbReference type="SUPFAM" id="SSF55895">
    <property type="entry name" value="Ribonuclease Rh-like"/>
    <property type="match status" value="1"/>
</dbReference>
<dbReference type="Proteomes" id="UP000237082">
    <property type="component" value="Unassembled WGS sequence"/>
</dbReference>
<dbReference type="EMBL" id="PQWB01000036">
    <property type="protein sequence ID" value="POZ62172.1"/>
    <property type="molecule type" value="Genomic_DNA"/>
</dbReference>
<proteinExistence type="inferred from homology"/>
<evidence type="ECO:0000313" key="3">
    <source>
        <dbReference type="EMBL" id="POZ62172.1"/>
    </source>
</evidence>
<comment type="caution">
    <text evidence="3">The sequence shown here is derived from an EMBL/GenBank/DDBJ whole genome shotgun (WGS) entry which is preliminary data.</text>
</comment>
<dbReference type="GO" id="GO:0006401">
    <property type="term" value="P:RNA catabolic process"/>
    <property type="evidence" value="ECO:0007669"/>
    <property type="project" value="TreeGrafter"/>
</dbReference>
<dbReference type="PANTHER" id="PTHR11240:SF22">
    <property type="entry name" value="RIBONUCLEASE T2"/>
    <property type="match status" value="1"/>
</dbReference>
<dbReference type="Gene3D" id="3.90.730.10">
    <property type="entry name" value="Ribonuclease T2-like"/>
    <property type="match status" value="1"/>
</dbReference>
<dbReference type="InterPro" id="IPR036430">
    <property type="entry name" value="RNase_T2-like_sf"/>
</dbReference>
<comment type="similarity">
    <text evidence="1 2">Belongs to the RNase T2 family.</text>
</comment>
<organism evidence="3 4">
    <name type="scientific">Chromobacterium alticapitis</name>
    <dbReference type="NCBI Taxonomy" id="2073169"/>
    <lineage>
        <taxon>Bacteria</taxon>
        <taxon>Pseudomonadati</taxon>
        <taxon>Pseudomonadota</taxon>
        <taxon>Betaproteobacteria</taxon>
        <taxon>Neisseriales</taxon>
        <taxon>Chromobacteriaceae</taxon>
        <taxon>Chromobacterium</taxon>
    </lineage>
</organism>
<dbReference type="InterPro" id="IPR001568">
    <property type="entry name" value="RNase_T2-like"/>
</dbReference>
<keyword evidence="4" id="KW-1185">Reference proteome</keyword>